<sequence>MYLPFLGFYIDFYIFLSLISGHASHSGYFPLKRKDVKHYKIVVNR</sequence>
<keyword evidence="1" id="KW-0812">Transmembrane</keyword>
<evidence type="ECO:0000256" key="1">
    <source>
        <dbReference type="SAM" id="Phobius"/>
    </source>
</evidence>
<keyword evidence="1" id="KW-0472">Membrane</keyword>
<keyword evidence="1" id="KW-1133">Transmembrane helix</keyword>
<organism evidence="2">
    <name type="scientific">Lepeophtheirus salmonis</name>
    <name type="common">Salmon louse</name>
    <name type="synonym">Caligus salmonis</name>
    <dbReference type="NCBI Taxonomy" id="72036"/>
    <lineage>
        <taxon>Eukaryota</taxon>
        <taxon>Metazoa</taxon>
        <taxon>Ecdysozoa</taxon>
        <taxon>Arthropoda</taxon>
        <taxon>Crustacea</taxon>
        <taxon>Multicrustacea</taxon>
        <taxon>Hexanauplia</taxon>
        <taxon>Copepoda</taxon>
        <taxon>Siphonostomatoida</taxon>
        <taxon>Caligidae</taxon>
        <taxon>Lepeophtheirus</taxon>
    </lineage>
</organism>
<accession>A0A0K2V876</accession>
<reference evidence="2" key="1">
    <citation type="submission" date="2014-05" db="EMBL/GenBank/DDBJ databases">
        <authorList>
            <person name="Chronopoulou M."/>
        </authorList>
    </citation>
    <scope>NUCLEOTIDE SEQUENCE</scope>
    <source>
        <tissue evidence="2">Whole organism</tissue>
    </source>
</reference>
<feature type="non-terminal residue" evidence="2">
    <location>
        <position position="45"/>
    </location>
</feature>
<protein>
    <submittedName>
        <fullName evidence="2">Uncharacterized protein</fullName>
    </submittedName>
</protein>
<evidence type="ECO:0000313" key="2">
    <source>
        <dbReference type="EMBL" id="CDW46699.1"/>
    </source>
</evidence>
<proteinExistence type="predicted"/>
<name>A0A0K2V876_LEPSM</name>
<dbReference type="AlphaFoldDB" id="A0A0K2V876"/>
<feature type="transmembrane region" description="Helical" evidence="1">
    <location>
        <begin position="12"/>
        <end position="31"/>
    </location>
</feature>
<dbReference type="EMBL" id="HACA01029338">
    <property type="protein sequence ID" value="CDW46699.1"/>
    <property type="molecule type" value="Transcribed_RNA"/>
</dbReference>